<comment type="caution">
    <text evidence="6">The sequence shown here is derived from an EMBL/GenBank/DDBJ whole genome shotgun (WGS) entry which is preliminary data.</text>
</comment>
<dbReference type="GO" id="GO:0016567">
    <property type="term" value="P:protein ubiquitination"/>
    <property type="evidence" value="ECO:0007669"/>
    <property type="project" value="TreeGrafter"/>
</dbReference>
<feature type="domain" description="RING-type" evidence="5">
    <location>
        <begin position="82"/>
        <end position="124"/>
    </location>
</feature>
<keyword evidence="1" id="KW-0479">Metal-binding</keyword>
<evidence type="ECO:0000256" key="2">
    <source>
        <dbReference type="ARBA" id="ARBA00022771"/>
    </source>
</evidence>
<dbReference type="InterPro" id="IPR001841">
    <property type="entry name" value="Znf_RING"/>
</dbReference>
<dbReference type="SMART" id="SM00744">
    <property type="entry name" value="RINGv"/>
    <property type="match status" value="1"/>
</dbReference>
<dbReference type="InterPro" id="IPR013083">
    <property type="entry name" value="Znf_RING/FYVE/PHD"/>
</dbReference>
<evidence type="ECO:0000256" key="1">
    <source>
        <dbReference type="ARBA" id="ARBA00022723"/>
    </source>
</evidence>
<dbReference type="PANTHER" id="PTHR45969">
    <property type="entry name" value="RING ZINC FINGER PROTEIN-RELATED"/>
    <property type="match status" value="1"/>
</dbReference>
<reference evidence="6" key="1">
    <citation type="journal article" date="2023" name="bioRxiv">
        <title>Improved chromosome-level genome assembly for marigold (Tagetes erecta).</title>
        <authorList>
            <person name="Jiang F."/>
            <person name="Yuan L."/>
            <person name="Wang S."/>
            <person name="Wang H."/>
            <person name="Xu D."/>
            <person name="Wang A."/>
            <person name="Fan W."/>
        </authorList>
    </citation>
    <scope>NUCLEOTIDE SEQUENCE</scope>
    <source>
        <strain evidence="6">WSJ</strain>
        <tissue evidence="6">Leaf</tissue>
    </source>
</reference>
<dbReference type="EMBL" id="JAUHHV010000007">
    <property type="protein sequence ID" value="KAK1419811.1"/>
    <property type="molecule type" value="Genomic_DNA"/>
</dbReference>
<dbReference type="Gene3D" id="3.30.40.10">
    <property type="entry name" value="Zinc/RING finger domain, C3HC4 (zinc finger)"/>
    <property type="match status" value="1"/>
</dbReference>
<evidence type="ECO:0000256" key="4">
    <source>
        <dbReference type="PROSITE-ProRule" id="PRU00175"/>
    </source>
</evidence>
<keyword evidence="2 4" id="KW-0863">Zinc-finger</keyword>
<keyword evidence="7" id="KW-1185">Reference proteome</keyword>
<protein>
    <recommendedName>
        <fullName evidence="5">RING-type domain-containing protein</fullName>
    </recommendedName>
</protein>
<dbReference type="AlphaFoldDB" id="A0AAD8KEE1"/>
<evidence type="ECO:0000256" key="3">
    <source>
        <dbReference type="ARBA" id="ARBA00022833"/>
    </source>
</evidence>
<evidence type="ECO:0000259" key="5">
    <source>
        <dbReference type="PROSITE" id="PS50089"/>
    </source>
</evidence>
<dbReference type="PANTHER" id="PTHR45969:SF55">
    <property type="entry name" value="OS07G0686300 PROTEIN"/>
    <property type="match status" value="1"/>
</dbReference>
<dbReference type="Pfam" id="PF13639">
    <property type="entry name" value="zf-RING_2"/>
    <property type="match status" value="1"/>
</dbReference>
<dbReference type="InterPro" id="IPR011016">
    <property type="entry name" value="Znf_RING-CH"/>
</dbReference>
<dbReference type="SUPFAM" id="SSF57850">
    <property type="entry name" value="RING/U-box"/>
    <property type="match status" value="1"/>
</dbReference>
<dbReference type="GO" id="GO:0061630">
    <property type="term" value="F:ubiquitin protein ligase activity"/>
    <property type="evidence" value="ECO:0007669"/>
    <property type="project" value="TreeGrafter"/>
</dbReference>
<organism evidence="6 7">
    <name type="scientific">Tagetes erecta</name>
    <name type="common">African marigold</name>
    <dbReference type="NCBI Taxonomy" id="13708"/>
    <lineage>
        <taxon>Eukaryota</taxon>
        <taxon>Viridiplantae</taxon>
        <taxon>Streptophyta</taxon>
        <taxon>Embryophyta</taxon>
        <taxon>Tracheophyta</taxon>
        <taxon>Spermatophyta</taxon>
        <taxon>Magnoliopsida</taxon>
        <taxon>eudicotyledons</taxon>
        <taxon>Gunneridae</taxon>
        <taxon>Pentapetalae</taxon>
        <taxon>asterids</taxon>
        <taxon>campanulids</taxon>
        <taxon>Asterales</taxon>
        <taxon>Asteraceae</taxon>
        <taxon>Asteroideae</taxon>
        <taxon>Heliantheae alliance</taxon>
        <taxon>Tageteae</taxon>
        <taxon>Tagetes</taxon>
    </lineage>
</organism>
<proteinExistence type="predicted"/>
<dbReference type="PROSITE" id="PS50089">
    <property type="entry name" value="ZF_RING_2"/>
    <property type="match status" value="1"/>
</dbReference>
<dbReference type="SMART" id="SM00184">
    <property type="entry name" value="RING"/>
    <property type="match status" value="1"/>
</dbReference>
<name>A0AAD8KEE1_TARER</name>
<sequence length="159" mass="18518">MILTKSLSPISFSNNFYIFIIILTDLIKPTIKLLVSNLKWACNFLLHQSFFHHQLHVVHQNVNELESSHIRIEPTSLEQMICVICLSTIREDEDIREVRCGHLFHVACLDRWSRFGNTTCPLCRVCLVLPIVSKLGHEMLEFDFCSSDETTNEGSWWLR</sequence>
<gene>
    <name evidence="6" type="ORF">QVD17_29169</name>
</gene>
<dbReference type="Proteomes" id="UP001229421">
    <property type="component" value="Unassembled WGS sequence"/>
</dbReference>
<evidence type="ECO:0000313" key="6">
    <source>
        <dbReference type="EMBL" id="KAK1419811.1"/>
    </source>
</evidence>
<keyword evidence="3" id="KW-0862">Zinc</keyword>
<accession>A0AAD8KEE1</accession>
<evidence type="ECO:0000313" key="7">
    <source>
        <dbReference type="Proteomes" id="UP001229421"/>
    </source>
</evidence>
<dbReference type="GO" id="GO:0008270">
    <property type="term" value="F:zinc ion binding"/>
    <property type="evidence" value="ECO:0007669"/>
    <property type="project" value="UniProtKB-KW"/>
</dbReference>